<reference evidence="4" key="2">
    <citation type="submission" date="2025-08" db="UniProtKB">
        <authorList>
            <consortium name="Ensembl"/>
        </authorList>
    </citation>
    <scope>IDENTIFICATION</scope>
    <source>
        <strain evidence="4">Thoroughbred</strain>
    </source>
</reference>
<evidence type="ECO:0000313" key="5">
    <source>
        <dbReference type="Proteomes" id="UP000002281"/>
    </source>
</evidence>
<evidence type="ECO:0000259" key="3">
    <source>
        <dbReference type="Pfam" id="PF00048"/>
    </source>
</evidence>
<proteinExistence type="predicted"/>
<dbReference type="Gene3D" id="2.40.50.40">
    <property type="match status" value="1"/>
</dbReference>
<protein>
    <submittedName>
        <fullName evidence="4">C-X-C motif chemokine ligand 9</fullName>
    </submittedName>
</protein>
<keyword evidence="1" id="KW-0202">Cytokine</keyword>
<dbReference type="GO" id="GO:0006955">
    <property type="term" value="P:immune response"/>
    <property type="evidence" value="ECO:0007669"/>
    <property type="project" value="InterPro"/>
</dbReference>
<dbReference type="InterPro" id="IPR001811">
    <property type="entry name" value="Chemokine_IL8-like_dom"/>
</dbReference>
<dbReference type="GeneTree" id="ENSGT00940000161751"/>
<feature type="signal peptide" evidence="2">
    <location>
        <begin position="1"/>
        <end position="22"/>
    </location>
</feature>
<dbReference type="GO" id="GO:0005615">
    <property type="term" value="C:extracellular space"/>
    <property type="evidence" value="ECO:0007669"/>
    <property type="project" value="UniProtKB-KW"/>
</dbReference>
<feature type="domain" description="Chemokine interleukin-8-like" evidence="3">
    <location>
        <begin position="30"/>
        <end position="72"/>
    </location>
</feature>
<feature type="chain" id="PRO_5040224220" evidence="2">
    <location>
        <begin position="23"/>
        <end position="142"/>
    </location>
</feature>
<keyword evidence="2" id="KW-0732">Signal</keyword>
<gene>
    <name evidence="4" type="primary">CXCL9</name>
</gene>
<organism evidence="4 5">
    <name type="scientific">Equus caballus</name>
    <name type="common">Horse</name>
    <dbReference type="NCBI Taxonomy" id="9796"/>
    <lineage>
        <taxon>Eukaryota</taxon>
        <taxon>Metazoa</taxon>
        <taxon>Chordata</taxon>
        <taxon>Craniata</taxon>
        <taxon>Vertebrata</taxon>
        <taxon>Euteleostomi</taxon>
        <taxon>Mammalia</taxon>
        <taxon>Eutheria</taxon>
        <taxon>Laurasiatheria</taxon>
        <taxon>Perissodactyla</taxon>
        <taxon>Equidae</taxon>
        <taxon>Equus</taxon>
    </lineage>
</organism>
<dbReference type="Pfam" id="PF00048">
    <property type="entry name" value="IL8"/>
    <property type="match status" value="1"/>
</dbReference>
<keyword evidence="5" id="KW-1185">Reference proteome</keyword>
<reference evidence="4" key="3">
    <citation type="submission" date="2025-09" db="UniProtKB">
        <authorList>
            <consortium name="Ensembl"/>
        </authorList>
    </citation>
    <scope>IDENTIFICATION</scope>
    <source>
        <strain evidence="4">Thoroughbred</strain>
    </source>
</reference>
<dbReference type="Ensembl" id="ENSECAT00000109780.1">
    <property type="protein sequence ID" value="ENSECAP00000083960.1"/>
    <property type="gene ID" value="ENSECAG00000046132.1"/>
</dbReference>
<evidence type="ECO:0000313" key="4">
    <source>
        <dbReference type="Ensembl" id="ENSECAP00000083960.1"/>
    </source>
</evidence>
<accession>A0A9L0TA13</accession>
<reference evidence="4 5" key="1">
    <citation type="journal article" date="2009" name="Science">
        <title>Genome sequence, comparative analysis, and population genetics of the domestic horse.</title>
        <authorList>
            <consortium name="Broad Institute Genome Sequencing Platform"/>
            <consortium name="Broad Institute Whole Genome Assembly Team"/>
            <person name="Wade C.M."/>
            <person name="Giulotto E."/>
            <person name="Sigurdsson S."/>
            <person name="Zoli M."/>
            <person name="Gnerre S."/>
            <person name="Imsland F."/>
            <person name="Lear T.L."/>
            <person name="Adelson D.L."/>
            <person name="Bailey E."/>
            <person name="Bellone R.R."/>
            <person name="Bloecker H."/>
            <person name="Distl O."/>
            <person name="Edgar R.C."/>
            <person name="Garber M."/>
            <person name="Leeb T."/>
            <person name="Mauceli E."/>
            <person name="MacLeod J.N."/>
            <person name="Penedo M.C.T."/>
            <person name="Raison J.M."/>
            <person name="Sharpe T."/>
            <person name="Vogel J."/>
            <person name="Andersson L."/>
            <person name="Antczak D.F."/>
            <person name="Biagi T."/>
            <person name="Binns M.M."/>
            <person name="Chowdhary B.P."/>
            <person name="Coleman S.J."/>
            <person name="Della Valle G."/>
            <person name="Fryc S."/>
            <person name="Guerin G."/>
            <person name="Hasegawa T."/>
            <person name="Hill E.W."/>
            <person name="Jurka J."/>
            <person name="Kiialainen A."/>
            <person name="Lindgren G."/>
            <person name="Liu J."/>
            <person name="Magnani E."/>
            <person name="Mickelson J.R."/>
            <person name="Murray J."/>
            <person name="Nergadze S.G."/>
            <person name="Onofrio R."/>
            <person name="Pedroni S."/>
            <person name="Piras M.F."/>
            <person name="Raudsepp T."/>
            <person name="Rocchi M."/>
            <person name="Roeed K.H."/>
            <person name="Ryder O.A."/>
            <person name="Searle S."/>
            <person name="Skow L."/>
            <person name="Swinburne J.E."/>
            <person name="Syvaenen A.C."/>
            <person name="Tozaki T."/>
            <person name="Valberg S.J."/>
            <person name="Vaudin M."/>
            <person name="White J.R."/>
            <person name="Zody M.C."/>
            <person name="Lander E.S."/>
            <person name="Lindblad-Toh K."/>
        </authorList>
    </citation>
    <scope>NUCLEOTIDE SEQUENCE [LARGE SCALE GENOMIC DNA]</scope>
    <source>
        <strain evidence="4 5">Thoroughbred</strain>
    </source>
</reference>
<evidence type="ECO:0000256" key="1">
    <source>
        <dbReference type="ARBA" id="ARBA00022514"/>
    </source>
</evidence>
<dbReference type="GO" id="GO:0008009">
    <property type="term" value="F:chemokine activity"/>
    <property type="evidence" value="ECO:0007669"/>
    <property type="project" value="InterPro"/>
</dbReference>
<dbReference type="Proteomes" id="UP000002281">
    <property type="component" value="Chromosome 3"/>
</dbReference>
<dbReference type="InterPro" id="IPR036048">
    <property type="entry name" value="Interleukin_8-like_sf"/>
</dbReference>
<dbReference type="AlphaFoldDB" id="A0A9L0TA13"/>
<dbReference type="SUPFAM" id="SSF54117">
    <property type="entry name" value="Interleukin 8-like chemokines"/>
    <property type="match status" value="1"/>
</dbReference>
<sequence>MKKSGVPFVLGIIFLTLIGVQGAPVMRKGRCSCIKTSQGTIRPKLLKDLKQFAPSPSCETTEIMSAKRKSKRKGKNIRKPRNFQKLKNGNVLVKRRLHKPPLYQQVFSVEQILFNYTDIISKRDAILIHKPVDLTRTFKALL</sequence>
<name>A0A9L0TA13_HORSE</name>
<evidence type="ECO:0000256" key="2">
    <source>
        <dbReference type="SAM" id="SignalP"/>
    </source>
</evidence>